<protein>
    <submittedName>
        <fullName evidence="2">Uncharacterized protein (TIGR02391 family)</fullName>
    </submittedName>
</protein>
<proteinExistence type="predicted"/>
<comment type="caution">
    <text evidence="2">The sequence shown here is derived from an EMBL/GenBank/DDBJ whole genome shotgun (WGS) entry which is preliminary data.</text>
</comment>
<evidence type="ECO:0000259" key="1">
    <source>
        <dbReference type="Pfam" id="PF09509"/>
    </source>
</evidence>
<feature type="domain" description="Conserved hypothetical protein CHP02391" evidence="1">
    <location>
        <begin position="111"/>
        <end position="237"/>
    </location>
</feature>
<name>A0A4R1F6E3_9NOCA</name>
<dbReference type="InterPro" id="IPR012654">
    <property type="entry name" value="CHP02391"/>
</dbReference>
<accession>A0A4R1F6E3</accession>
<evidence type="ECO:0000313" key="3">
    <source>
        <dbReference type="Proteomes" id="UP000294856"/>
    </source>
</evidence>
<dbReference type="OrthoDB" id="4571088at2"/>
<organism evidence="2 3">
    <name type="scientific">Nocardia alba</name>
    <dbReference type="NCBI Taxonomy" id="225051"/>
    <lineage>
        <taxon>Bacteria</taxon>
        <taxon>Bacillati</taxon>
        <taxon>Actinomycetota</taxon>
        <taxon>Actinomycetes</taxon>
        <taxon>Mycobacteriales</taxon>
        <taxon>Nocardiaceae</taxon>
        <taxon>Nocardia</taxon>
    </lineage>
</organism>
<keyword evidence="3" id="KW-1185">Reference proteome</keyword>
<dbReference type="AlphaFoldDB" id="A0A4R1F6E3"/>
<reference evidence="2 3" key="1">
    <citation type="submission" date="2019-03" db="EMBL/GenBank/DDBJ databases">
        <title>Genomic Encyclopedia of Type Strains, Phase IV (KMG-IV): sequencing the most valuable type-strain genomes for metagenomic binning, comparative biology and taxonomic classification.</title>
        <authorList>
            <person name="Goeker M."/>
        </authorList>
    </citation>
    <scope>NUCLEOTIDE SEQUENCE [LARGE SCALE GENOMIC DNA]</scope>
    <source>
        <strain evidence="2 3">DSM 44684</strain>
    </source>
</reference>
<gene>
    <name evidence="2" type="ORF">DFR71_6676</name>
</gene>
<dbReference type="STRING" id="1210063.GCA_001612665_06489"/>
<evidence type="ECO:0000313" key="2">
    <source>
        <dbReference type="EMBL" id="TCJ88134.1"/>
    </source>
</evidence>
<dbReference type="Pfam" id="PF09509">
    <property type="entry name" value="Hypoth_Ymh"/>
    <property type="match status" value="1"/>
</dbReference>
<dbReference type="Proteomes" id="UP000294856">
    <property type="component" value="Unassembled WGS sequence"/>
</dbReference>
<dbReference type="EMBL" id="SMFR01000013">
    <property type="protein sequence ID" value="TCJ88134.1"/>
    <property type="molecule type" value="Genomic_DNA"/>
</dbReference>
<sequence>MAFEGVDVEWVRGQLQNFLDETEPVYEDNSNSWVLRCSRGRFVELMEVAGAILDRLYPDWAQQNIPELGADEPEQEVRDAVRRLIVRLDYQNELIERLGGTDTEPQISARSLHPLVWKAATAQWSTGHRHEAVLAAAKAVNSLLQKKTRRRDCSEGELIKQAFSHNPPEQGKPRLRYDRISNEQTAKSMRIGVMDFGAGCFGAIRNPIGHLPNDEVELDEQSALERLCALSLLARWIEEADLLTA</sequence>